<gene>
    <name evidence="1" type="ORF">VA613_09570</name>
</gene>
<proteinExistence type="predicted"/>
<dbReference type="EMBL" id="CP141769">
    <property type="protein sequence ID" value="WRS38260.1"/>
    <property type="molecule type" value="Genomic_DNA"/>
</dbReference>
<sequence>MIKKSILGLGLFGIVGTGVVGIAHAVPDGAVAPIHLAAADTAETSTVSAIGVVQQTRPEQGKVKISHEAIPALDWPPMTMFFRVKDKAVLEGIAAGDKVRFELEKGATGLEITRMEKMAK</sequence>
<dbReference type="InterPro" id="IPR042230">
    <property type="entry name" value="CusF_sf"/>
</dbReference>
<keyword evidence="2" id="KW-1185">Reference proteome</keyword>
<dbReference type="Pfam" id="PF11604">
    <property type="entry name" value="CusF_Ec"/>
    <property type="match status" value="1"/>
</dbReference>
<evidence type="ECO:0000313" key="1">
    <source>
        <dbReference type="EMBL" id="WRS38260.1"/>
    </source>
</evidence>
<protein>
    <submittedName>
        <fullName evidence="1">Copper-binding protein</fullName>
    </submittedName>
</protein>
<accession>A0ABZ1CGY9</accession>
<dbReference type="InterPro" id="IPR021647">
    <property type="entry name" value="CusF_Ec"/>
</dbReference>
<dbReference type="Gene3D" id="2.40.50.320">
    <property type="entry name" value="Copper binding periplasmic protein CusF"/>
    <property type="match status" value="1"/>
</dbReference>
<reference evidence="1 2" key="1">
    <citation type="submission" date="2023-12" db="EMBL/GenBank/DDBJ databases">
        <title>Thiobacillus sedimentum sp. nov., a chemolithoautotrophic sulfur-oxidizing bacterium isolated from freshwater sediment.</title>
        <authorList>
            <person name="Luo J."/>
            <person name="Dai C."/>
        </authorList>
    </citation>
    <scope>NUCLEOTIDE SEQUENCE [LARGE SCALE GENOMIC DNA]</scope>
    <source>
        <strain evidence="1 2">SCUT-2</strain>
    </source>
</reference>
<dbReference type="Proteomes" id="UP001334732">
    <property type="component" value="Chromosome"/>
</dbReference>
<organism evidence="1 2">
    <name type="scientific">Thiobacillus sedimenti</name>
    <dbReference type="NCBI Taxonomy" id="3110231"/>
    <lineage>
        <taxon>Bacteria</taxon>
        <taxon>Pseudomonadati</taxon>
        <taxon>Pseudomonadota</taxon>
        <taxon>Betaproteobacteria</taxon>
        <taxon>Nitrosomonadales</taxon>
        <taxon>Thiobacillaceae</taxon>
        <taxon>Thiobacillus</taxon>
    </lineage>
</organism>
<name>A0ABZ1CGY9_9PROT</name>
<evidence type="ECO:0000313" key="2">
    <source>
        <dbReference type="Proteomes" id="UP001334732"/>
    </source>
</evidence>
<dbReference type="RefSeq" id="WP_296657393.1">
    <property type="nucleotide sequence ID" value="NZ_CP141769.1"/>
</dbReference>